<keyword evidence="5" id="KW-1185">Reference proteome</keyword>
<proteinExistence type="predicted"/>
<dbReference type="InterPro" id="IPR011704">
    <property type="entry name" value="ATPase_dyneun-rel_AAA"/>
</dbReference>
<dbReference type="PANTHER" id="PTHR48103:SF2">
    <property type="entry name" value="MIDASIN"/>
    <property type="match status" value="1"/>
</dbReference>
<dbReference type="PANTHER" id="PTHR48103">
    <property type="entry name" value="MIDASIN-RELATED"/>
    <property type="match status" value="1"/>
</dbReference>
<dbReference type="GO" id="GO:0005634">
    <property type="term" value="C:nucleus"/>
    <property type="evidence" value="ECO:0007669"/>
    <property type="project" value="TreeGrafter"/>
</dbReference>
<dbReference type="GO" id="GO:0005524">
    <property type="term" value="F:ATP binding"/>
    <property type="evidence" value="ECO:0007669"/>
    <property type="project" value="UniProtKB-KW"/>
</dbReference>
<reference evidence="4 5" key="1">
    <citation type="submission" date="2014-03" db="EMBL/GenBank/DDBJ databases">
        <title>Draft genome of the hookworm Oesophagostomum dentatum.</title>
        <authorList>
            <person name="Mitreva M."/>
        </authorList>
    </citation>
    <scope>NUCLEOTIDE SEQUENCE [LARGE SCALE GENOMIC DNA]</scope>
    <source>
        <strain evidence="4 5">OD-Hann</strain>
    </source>
</reference>
<evidence type="ECO:0000259" key="3">
    <source>
        <dbReference type="Pfam" id="PF07728"/>
    </source>
</evidence>
<dbReference type="SUPFAM" id="SSF52540">
    <property type="entry name" value="P-loop containing nucleoside triphosphate hydrolases"/>
    <property type="match status" value="1"/>
</dbReference>
<feature type="non-terminal residue" evidence="4">
    <location>
        <position position="1"/>
    </location>
</feature>
<evidence type="ECO:0000256" key="2">
    <source>
        <dbReference type="ARBA" id="ARBA00022840"/>
    </source>
</evidence>
<dbReference type="EMBL" id="KN610667">
    <property type="protein sequence ID" value="KHJ77534.1"/>
    <property type="molecule type" value="Genomic_DNA"/>
</dbReference>
<dbReference type="OrthoDB" id="5839283at2759"/>
<dbReference type="Gene3D" id="3.40.50.300">
    <property type="entry name" value="P-loop containing nucleotide triphosphate hydrolases"/>
    <property type="match status" value="1"/>
</dbReference>
<dbReference type="GO" id="GO:0030687">
    <property type="term" value="C:preribosome, large subunit precursor"/>
    <property type="evidence" value="ECO:0007669"/>
    <property type="project" value="TreeGrafter"/>
</dbReference>
<evidence type="ECO:0000313" key="4">
    <source>
        <dbReference type="EMBL" id="KHJ77534.1"/>
    </source>
</evidence>
<name>A0A0B1RXY1_OESDE</name>
<dbReference type="Proteomes" id="UP000053660">
    <property type="component" value="Unassembled WGS sequence"/>
</dbReference>
<sequence>GLLINKPILLEGAPGCGKSSTVMALAQLTGHPITRLNLSDQTDLSDLFGSDVPIVTDDGSISFRWEDGPVLRAIKKGEWVLLDEIYVEDLTKEDILFILKELPISAHINDSQLEAMNGDMASCFDVLYVRRMRNAGDRQK</sequence>
<organism evidence="4 5">
    <name type="scientific">Oesophagostomum dentatum</name>
    <name type="common">Nodular worm</name>
    <dbReference type="NCBI Taxonomy" id="61180"/>
    <lineage>
        <taxon>Eukaryota</taxon>
        <taxon>Metazoa</taxon>
        <taxon>Ecdysozoa</taxon>
        <taxon>Nematoda</taxon>
        <taxon>Chromadorea</taxon>
        <taxon>Rhabditida</taxon>
        <taxon>Rhabditina</taxon>
        <taxon>Rhabditomorpha</taxon>
        <taxon>Strongyloidea</taxon>
        <taxon>Strongylidae</taxon>
        <taxon>Oesophagostomum</taxon>
    </lineage>
</organism>
<feature type="domain" description="ATPase dynein-related AAA" evidence="3">
    <location>
        <begin position="7"/>
        <end position="85"/>
    </location>
</feature>
<dbReference type="Pfam" id="PF07728">
    <property type="entry name" value="AAA_5"/>
    <property type="match status" value="1"/>
</dbReference>
<keyword evidence="2" id="KW-0067">ATP-binding</keyword>
<gene>
    <name evidence="4" type="ORF">OESDEN_22846</name>
</gene>
<dbReference type="GO" id="GO:0016887">
    <property type="term" value="F:ATP hydrolysis activity"/>
    <property type="evidence" value="ECO:0007669"/>
    <property type="project" value="InterPro"/>
</dbReference>
<evidence type="ECO:0000256" key="1">
    <source>
        <dbReference type="ARBA" id="ARBA00022741"/>
    </source>
</evidence>
<dbReference type="GO" id="GO:0000027">
    <property type="term" value="P:ribosomal large subunit assembly"/>
    <property type="evidence" value="ECO:0007669"/>
    <property type="project" value="TreeGrafter"/>
</dbReference>
<dbReference type="AlphaFoldDB" id="A0A0B1RXY1"/>
<evidence type="ECO:0000313" key="5">
    <source>
        <dbReference type="Proteomes" id="UP000053660"/>
    </source>
</evidence>
<dbReference type="GO" id="GO:0000055">
    <property type="term" value="P:ribosomal large subunit export from nucleus"/>
    <property type="evidence" value="ECO:0007669"/>
    <property type="project" value="TreeGrafter"/>
</dbReference>
<feature type="non-terminal residue" evidence="4">
    <location>
        <position position="140"/>
    </location>
</feature>
<keyword evidence="1" id="KW-0547">Nucleotide-binding</keyword>
<accession>A0A0B1RXY1</accession>
<dbReference type="InterPro" id="IPR027417">
    <property type="entry name" value="P-loop_NTPase"/>
</dbReference>
<protein>
    <submittedName>
        <fullName evidence="4">ATPase family protein</fullName>
    </submittedName>
</protein>